<evidence type="ECO:0000259" key="3">
    <source>
        <dbReference type="Pfam" id="PF02731"/>
    </source>
</evidence>
<dbReference type="AlphaFoldDB" id="A0AAD4S8F6"/>
<evidence type="ECO:0000313" key="5">
    <source>
        <dbReference type="Proteomes" id="UP001202328"/>
    </source>
</evidence>
<proteinExistence type="inferred from homology"/>
<evidence type="ECO:0000256" key="2">
    <source>
        <dbReference type="SAM" id="MobiDB-lite"/>
    </source>
</evidence>
<dbReference type="EMBL" id="JAJJMB010012638">
    <property type="protein sequence ID" value="KAI3874947.1"/>
    <property type="molecule type" value="Genomic_DNA"/>
</dbReference>
<organism evidence="4 5">
    <name type="scientific">Papaver atlanticum</name>
    <dbReference type="NCBI Taxonomy" id="357466"/>
    <lineage>
        <taxon>Eukaryota</taxon>
        <taxon>Viridiplantae</taxon>
        <taxon>Streptophyta</taxon>
        <taxon>Embryophyta</taxon>
        <taxon>Tracheophyta</taxon>
        <taxon>Spermatophyta</taxon>
        <taxon>Magnoliopsida</taxon>
        <taxon>Ranunculales</taxon>
        <taxon>Papaveraceae</taxon>
        <taxon>Papaveroideae</taxon>
        <taxon>Papaver</taxon>
    </lineage>
</organism>
<feature type="region of interest" description="Disordered" evidence="2">
    <location>
        <begin position="56"/>
        <end position="91"/>
    </location>
</feature>
<accession>A0AAD4S8F6</accession>
<evidence type="ECO:0000313" key="4">
    <source>
        <dbReference type="EMBL" id="KAI3874947.1"/>
    </source>
</evidence>
<comment type="caution">
    <text evidence="4">The sequence shown here is derived from an EMBL/GenBank/DDBJ whole genome shotgun (WGS) entry which is preliminary data.</text>
</comment>
<comment type="similarity">
    <text evidence="1">Belongs to the SNW family.</text>
</comment>
<sequence length="91" mass="9974">MSDRKHLLPQDNSAKFAEALYVAEVNVRETVAFRSKVRKMLLDEKIRKEQELRALAQEAGSQSSNGGGVAPPPSCVYMPTYDSNMSDGGAE</sequence>
<dbReference type="InterPro" id="IPR004015">
    <property type="entry name" value="SKI-int_prot_SKIP_SNW-dom"/>
</dbReference>
<feature type="compositionally biased region" description="Polar residues" evidence="2">
    <location>
        <begin position="81"/>
        <end position="91"/>
    </location>
</feature>
<dbReference type="PANTHER" id="PTHR12096">
    <property type="entry name" value="NUCLEAR PROTEIN SKIP-RELATED"/>
    <property type="match status" value="1"/>
</dbReference>
<feature type="domain" description="SKI-interacting protein SKIP SNW" evidence="3">
    <location>
        <begin position="10"/>
        <end position="60"/>
    </location>
</feature>
<dbReference type="Pfam" id="PF02731">
    <property type="entry name" value="SKIP_SNW"/>
    <property type="match status" value="1"/>
</dbReference>
<dbReference type="GO" id="GO:0005681">
    <property type="term" value="C:spliceosomal complex"/>
    <property type="evidence" value="ECO:0007669"/>
    <property type="project" value="InterPro"/>
</dbReference>
<protein>
    <recommendedName>
        <fullName evidence="3">SKI-interacting protein SKIP SNW domain-containing protein</fullName>
    </recommendedName>
</protein>
<gene>
    <name evidence="4" type="ORF">MKW98_019520</name>
</gene>
<dbReference type="GO" id="GO:0000398">
    <property type="term" value="P:mRNA splicing, via spliceosome"/>
    <property type="evidence" value="ECO:0007669"/>
    <property type="project" value="InterPro"/>
</dbReference>
<dbReference type="InterPro" id="IPR017862">
    <property type="entry name" value="SKI-int_prot_SKIP"/>
</dbReference>
<reference evidence="4" key="1">
    <citation type="submission" date="2022-04" db="EMBL/GenBank/DDBJ databases">
        <title>A functionally conserved STORR gene fusion in Papaver species that diverged 16.8 million years ago.</title>
        <authorList>
            <person name="Catania T."/>
        </authorList>
    </citation>
    <scope>NUCLEOTIDE SEQUENCE</scope>
    <source>
        <strain evidence="4">S-188037</strain>
    </source>
</reference>
<name>A0AAD4S8F6_9MAGN</name>
<keyword evidence="5" id="KW-1185">Reference proteome</keyword>
<dbReference type="Proteomes" id="UP001202328">
    <property type="component" value="Unassembled WGS sequence"/>
</dbReference>
<evidence type="ECO:0000256" key="1">
    <source>
        <dbReference type="ARBA" id="ARBA00010197"/>
    </source>
</evidence>